<keyword evidence="1" id="KW-1133">Transmembrane helix</keyword>
<reference evidence="2" key="2">
    <citation type="submission" date="2022-06" db="UniProtKB">
        <authorList>
            <consortium name="EnsemblMetazoa"/>
        </authorList>
    </citation>
    <scope>IDENTIFICATION</scope>
</reference>
<protein>
    <submittedName>
        <fullName evidence="2">Uncharacterized protein</fullName>
    </submittedName>
</protein>
<dbReference type="EMBL" id="CMVM020000170">
    <property type="status" value="NOT_ANNOTATED_CDS"/>
    <property type="molecule type" value="Genomic_DNA"/>
</dbReference>
<keyword evidence="3" id="KW-1185">Reference proteome</keyword>
<evidence type="ECO:0000313" key="2">
    <source>
        <dbReference type="EnsemblMetazoa" id="OVOC6189.1"/>
    </source>
</evidence>
<keyword evidence="1" id="KW-0812">Transmembrane</keyword>
<name>A0A8R1TWV9_ONCVO</name>
<dbReference type="EnsemblMetazoa" id="OVOC6189.1">
    <property type="protein sequence ID" value="OVOC6189.1"/>
    <property type="gene ID" value="WBGene00242998"/>
</dbReference>
<evidence type="ECO:0000256" key="1">
    <source>
        <dbReference type="SAM" id="Phobius"/>
    </source>
</evidence>
<keyword evidence="1" id="KW-0472">Membrane</keyword>
<organism evidence="2 3">
    <name type="scientific">Onchocerca volvulus</name>
    <dbReference type="NCBI Taxonomy" id="6282"/>
    <lineage>
        <taxon>Eukaryota</taxon>
        <taxon>Metazoa</taxon>
        <taxon>Ecdysozoa</taxon>
        <taxon>Nematoda</taxon>
        <taxon>Chromadorea</taxon>
        <taxon>Rhabditida</taxon>
        <taxon>Spirurina</taxon>
        <taxon>Spiruromorpha</taxon>
        <taxon>Filarioidea</taxon>
        <taxon>Onchocercidae</taxon>
        <taxon>Onchocerca</taxon>
    </lineage>
</organism>
<evidence type="ECO:0000313" key="3">
    <source>
        <dbReference type="Proteomes" id="UP000024404"/>
    </source>
</evidence>
<dbReference type="Proteomes" id="UP000024404">
    <property type="component" value="Unassembled WGS sequence"/>
</dbReference>
<reference evidence="3" key="1">
    <citation type="submission" date="2013-10" db="EMBL/GenBank/DDBJ databases">
        <title>Genome sequencing of Onchocerca volvulus.</title>
        <authorList>
            <person name="Cotton J."/>
            <person name="Tsai J."/>
            <person name="Stanley E."/>
            <person name="Tracey A."/>
            <person name="Holroyd N."/>
            <person name="Lustigman S."/>
            <person name="Berriman M."/>
        </authorList>
    </citation>
    <scope>NUCLEOTIDE SEQUENCE</scope>
</reference>
<accession>A0A8R1TWV9</accession>
<sequence length="63" mass="7207">MLGTSLFTIIPLPISLVDFILWLFMFITHLTNKLQNSLKCNKSTKMQQNCSKSSQNGYVIIEL</sequence>
<proteinExistence type="predicted"/>
<dbReference type="AlphaFoldDB" id="A0A8R1TWV9"/>
<feature type="transmembrane region" description="Helical" evidence="1">
    <location>
        <begin position="6"/>
        <end position="27"/>
    </location>
</feature>